<dbReference type="AlphaFoldDB" id="A0A0H1BEA0"/>
<proteinExistence type="predicted"/>
<organism evidence="1 2">
    <name type="scientific">Blastomyces silverae</name>
    <dbReference type="NCBI Taxonomy" id="2060906"/>
    <lineage>
        <taxon>Eukaryota</taxon>
        <taxon>Fungi</taxon>
        <taxon>Dikarya</taxon>
        <taxon>Ascomycota</taxon>
        <taxon>Pezizomycotina</taxon>
        <taxon>Eurotiomycetes</taxon>
        <taxon>Eurotiomycetidae</taxon>
        <taxon>Onygenales</taxon>
        <taxon>Ajellomycetaceae</taxon>
        <taxon>Blastomyces</taxon>
    </lineage>
</organism>
<reference evidence="2" key="1">
    <citation type="journal article" date="2015" name="PLoS Genet.">
        <title>The dynamic genome and transcriptome of the human fungal pathogen Blastomyces and close relative Emmonsia.</title>
        <authorList>
            <person name="Munoz J.F."/>
            <person name="Gauthier G.M."/>
            <person name="Desjardins C.A."/>
            <person name="Gallo J.E."/>
            <person name="Holder J."/>
            <person name="Sullivan T.D."/>
            <person name="Marty A.J."/>
            <person name="Carmen J.C."/>
            <person name="Chen Z."/>
            <person name="Ding L."/>
            <person name="Gujja S."/>
            <person name="Magrini V."/>
            <person name="Misas E."/>
            <person name="Mitreva M."/>
            <person name="Priest M."/>
            <person name="Saif S."/>
            <person name="Whiston E.A."/>
            <person name="Young S."/>
            <person name="Zeng Q."/>
            <person name="Goldman W.E."/>
            <person name="Mardis E.R."/>
            <person name="Taylor J.W."/>
            <person name="McEwen J.G."/>
            <person name="Clay O.K."/>
            <person name="Klein B.S."/>
            <person name="Cuomo C.A."/>
        </authorList>
    </citation>
    <scope>NUCLEOTIDE SEQUENCE [LARGE SCALE GENOMIC DNA]</scope>
    <source>
        <strain evidence="2">UAMH 139</strain>
    </source>
</reference>
<keyword evidence="2" id="KW-1185">Reference proteome</keyword>
<dbReference type="OrthoDB" id="10489426at2759"/>
<evidence type="ECO:0000313" key="2">
    <source>
        <dbReference type="Proteomes" id="UP000053573"/>
    </source>
</evidence>
<sequence length="94" mass="10611">MSVLGFRYRDAFSISISRKEAYPNPKAAWTLLRRMTRVGIPALSAYFSKLIGAEGSNSPSWNPKFRGFQAVETFRCGSSTLFQHHEISMPDPCH</sequence>
<accession>A0A0H1BEA0</accession>
<dbReference type="Proteomes" id="UP000053573">
    <property type="component" value="Unassembled WGS sequence"/>
</dbReference>
<name>A0A0H1BEA0_9EURO</name>
<comment type="caution">
    <text evidence="1">The sequence shown here is derived from an EMBL/GenBank/DDBJ whole genome shotgun (WGS) entry which is preliminary data.</text>
</comment>
<protein>
    <submittedName>
        <fullName evidence="1">Uncharacterized protein</fullName>
    </submittedName>
</protein>
<gene>
    <name evidence="1" type="ORF">EMPG_16994</name>
</gene>
<dbReference type="EMBL" id="LDEV01002804">
    <property type="protein sequence ID" value="KLJ07541.1"/>
    <property type="molecule type" value="Genomic_DNA"/>
</dbReference>
<evidence type="ECO:0000313" key="1">
    <source>
        <dbReference type="EMBL" id="KLJ07541.1"/>
    </source>
</evidence>